<evidence type="ECO:0000313" key="1">
    <source>
        <dbReference type="EMBL" id="QUX31187.1"/>
    </source>
</evidence>
<protein>
    <submittedName>
        <fullName evidence="1">Uncharacterized protein</fullName>
    </submittedName>
</protein>
<evidence type="ECO:0000313" key="2">
    <source>
        <dbReference type="Proteomes" id="UP000678016"/>
    </source>
</evidence>
<dbReference type="RefSeq" id="WP_212643880.1">
    <property type="nucleotide sequence ID" value="NZ_CP074132.1"/>
</dbReference>
<keyword evidence="2" id="KW-1185">Reference proteome</keyword>
<name>A0ABX8C9U5_9ACTN</name>
<gene>
    <name evidence="1" type="ORF">KGD83_12240</name>
</gene>
<organism evidence="1 2">
    <name type="scientific">Nocardiopsis akebiae</name>
    <dbReference type="NCBI Taxonomy" id="2831968"/>
    <lineage>
        <taxon>Bacteria</taxon>
        <taxon>Bacillati</taxon>
        <taxon>Actinomycetota</taxon>
        <taxon>Actinomycetes</taxon>
        <taxon>Streptosporangiales</taxon>
        <taxon>Nocardiopsidaceae</taxon>
        <taxon>Nocardiopsis</taxon>
    </lineage>
</organism>
<dbReference type="EMBL" id="CP074132">
    <property type="protein sequence ID" value="QUX31187.1"/>
    <property type="molecule type" value="Genomic_DNA"/>
</dbReference>
<dbReference type="Proteomes" id="UP000678016">
    <property type="component" value="Chromosome"/>
</dbReference>
<sequence length="190" mass="21311">MTETRTVTESGPLALARMHALGTAPIRADLPDAIIVDEALRAGRSVLDVVRWDEPARILGWVEGHEPSHEEKTGLDHPQHSRTDLEVFAACLGCCWRDRHAEPWPGVPCEQQEVLDALAWVKEDDSSRALGRSRRALARLDRSLWVELSGTGVRLGPRVATWSRSQTIDLREVFDLLPRHPESPPLEEPR</sequence>
<accession>A0ABX8C9U5</accession>
<reference evidence="2" key="1">
    <citation type="submission" date="2021-05" db="EMBL/GenBank/DDBJ databases">
        <title>Direct Submission.</title>
        <authorList>
            <person name="Li K."/>
            <person name="Gao J."/>
        </authorList>
    </citation>
    <scope>NUCLEOTIDE SEQUENCE [LARGE SCALE GENOMIC DNA]</scope>
    <source>
        <strain evidence="2">HDS12</strain>
    </source>
</reference>
<proteinExistence type="predicted"/>